<dbReference type="Gene3D" id="1.10.10.10">
    <property type="entry name" value="Winged helix-like DNA-binding domain superfamily/Winged helix DNA-binding domain"/>
    <property type="match status" value="1"/>
</dbReference>
<accession>A0A418XJW3</accession>
<sequence length="286" mass="31625">MTESNLPSLPLDALHAWHAGLAGALMALHSSEFPAVLCAALQQLTPIESVLISLERKGQPPLLLYECGIPLERRAALISRYYSRGYMLDPFCLAVENGLVEGFYHLSEIAPDNFFSSEYYKTYYLKTGSVEDSYYIVDLSAQSKISICLYQGLSASRFSPAQLALLRCAEPLVRQLVLQHWAEQLGSALAVEQFQAAQELPATTLNTQIAEAFMSFGNAVLTEREREISHLILRGHSAKSTARVLDISPETVRMHRKNLYAKLAVSSQAELFALFIDSIVGPPTTL</sequence>
<dbReference type="GO" id="GO:0003677">
    <property type="term" value="F:DNA binding"/>
    <property type="evidence" value="ECO:0007669"/>
    <property type="project" value="UniProtKB-KW"/>
</dbReference>
<evidence type="ECO:0000256" key="1">
    <source>
        <dbReference type="ARBA" id="ARBA00023015"/>
    </source>
</evidence>
<dbReference type="SMART" id="SM00421">
    <property type="entry name" value="HTH_LUXR"/>
    <property type="match status" value="1"/>
</dbReference>
<evidence type="ECO:0000313" key="6">
    <source>
        <dbReference type="Proteomes" id="UP000284021"/>
    </source>
</evidence>
<organism evidence="5 6">
    <name type="scientific">Pseudomonas cavernicola</name>
    <dbReference type="NCBI Taxonomy" id="2320866"/>
    <lineage>
        <taxon>Bacteria</taxon>
        <taxon>Pseudomonadati</taxon>
        <taxon>Pseudomonadota</taxon>
        <taxon>Gammaproteobacteria</taxon>
        <taxon>Pseudomonadales</taxon>
        <taxon>Pseudomonadaceae</taxon>
        <taxon>Pseudomonas</taxon>
    </lineage>
</organism>
<evidence type="ECO:0000256" key="2">
    <source>
        <dbReference type="ARBA" id="ARBA00023125"/>
    </source>
</evidence>
<evidence type="ECO:0000256" key="3">
    <source>
        <dbReference type="ARBA" id="ARBA00023163"/>
    </source>
</evidence>
<keyword evidence="6" id="KW-1185">Reference proteome</keyword>
<dbReference type="OrthoDB" id="343383at2"/>
<dbReference type="Pfam" id="PF00196">
    <property type="entry name" value="GerE"/>
    <property type="match status" value="1"/>
</dbReference>
<proteinExistence type="predicted"/>
<evidence type="ECO:0000313" key="5">
    <source>
        <dbReference type="EMBL" id="RJG12716.1"/>
    </source>
</evidence>
<dbReference type="SUPFAM" id="SSF46894">
    <property type="entry name" value="C-terminal effector domain of the bipartite response regulators"/>
    <property type="match status" value="1"/>
</dbReference>
<reference evidence="5 6" key="1">
    <citation type="submission" date="2018-09" db="EMBL/GenBank/DDBJ databases">
        <authorList>
            <person name="Zhu H."/>
        </authorList>
    </citation>
    <scope>NUCLEOTIDE SEQUENCE [LARGE SCALE GENOMIC DNA]</scope>
    <source>
        <strain evidence="5 6">K1S02-6</strain>
    </source>
</reference>
<dbReference type="CDD" id="cd06170">
    <property type="entry name" value="LuxR_C_like"/>
    <property type="match status" value="1"/>
</dbReference>
<dbReference type="InterPro" id="IPR016032">
    <property type="entry name" value="Sig_transdc_resp-reg_C-effctor"/>
</dbReference>
<keyword evidence="2" id="KW-0238">DNA-binding</keyword>
<dbReference type="InterPro" id="IPR036388">
    <property type="entry name" value="WH-like_DNA-bd_sf"/>
</dbReference>
<dbReference type="Proteomes" id="UP000284021">
    <property type="component" value="Unassembled WGS sequence"/>
</dbReference>
<comment type="caution">
    <text evidence="5">The sequence shown here is derived from an EMBL/GenBank/DDBJ whole genome shotgun (WGS) entry which is preliminary data.</text>
</comment>
<gene>
    <name evidence="5" type="ORF">D3879_05380</name>
</gene>
<dbReference type="PROSITE" id="PS50043">
    <property type="entry name" value="HTH_LUXR_2"/>
    <property type="match status" value="1"/>
</dbReference>
<dbReference type="PRINTS" id="PR00038">
    <property type="entry name" value="HTHLUXR"/>
</dbReference>
<feature type="domain" description="HTH luxR-type" evidence="4">
    <location>
        <begin position="214"/>
        <end position="279"/>
    </location>
</feature>
<keyword evidence="1" id="KW-0805">Transcription regulation</keyword>
<evidence type="ECO:0000259" key="4">
    <source>
        <dbReference type="PROSITE" id="PS50043"/>
    </source>
</evidence>
<dbReference type="RefSeq" id="WP_119953042.1">
    <property type="nucleotide sequence ID" value="NZ_QYUR01000002.1"/>
</dbReference>
<dbReference type="AlphaFoldDB" id="A0A418XJW3"/>
<keyword evidence="3" id="KW-0804">Transcription</keyword>
<name>A0A418XJW3_9PSED</name>
<dbReference type="EMBL" id="QYUR01000002">
    <property type="protein sequence ID" value="RJG12716.1"/>
    <property type="molecule type" value="Genomic_DNA"/>
</dbReference>
<dbReference type="PANTHER" id="PTHR44688:SF16">
    <property type="entry name" value="DNA-BINDING TRANSCRIPTIONAL ACTIVATOR DEVR_DOSR"/>
    <property type="match status" value="1"/>
</dbReference>
<dbReference type="PANTHER" id="PTHR44688">
    <property type="entry name" value="DNA-BINDING TRANSCRIPTIONAL ACTIVATOR DEVR_DOSR"/>
    <property type="match status" value="1"/>
</dbReference>
<protein>
    <submittedName>
        <fullName evidence="5">LuxR family transcriptional regulator</fullName>
    </submittedName>
</protein>
<dbReference type="InterPro" id="IPR000792">
    <property type="entry name" value="Tscrpt_reg_LuxR_C"/>
</dbReference>
<dbReference type="GO" id="GO:0006355">
    <property type="term" value="P:regulation of DNA-templated transcription"/>
    <property type="evidence" value="ECO:0007669"/>
    <property type="project" value="InterPro"/>
</dbReference>